<organism evidence="2 3">
    <name type="scientific">Purpureocillium lilacinum</name>
    <name type="common">Paecilomyces lilacinus</name>
    <dbReference type="NCBI Taxonomy" id="33203"/>
    <lineage>
        <taxon>Eukaryota</taxon>
        <taxon>Fungi</taxon>
        <taxon>Dikarya</taxon>
        <taxon>Ascomycota</taxon>
        <taxon>Pezizomycotina</taxon>
        <taxon>Sordariomycetes</taxon>
        <taxon>Hypocreomycetidae</taxon>
        <taxon>Hypocreales</taxon>
        <taxon>Ophiocordycipitaceae</taxon>
        <taxon>Purpureocillium</taxon>
    </lineage>
</organism>
<reference evidence="2 3" key="1">
    <citation type="journal article" date="2016" name="Front. Microbiol.">
        <title>Genome and transcriptome sequences reveal the specific parasitism of the nematophagous Purpureocillium lilacinum 36-1.</title>
        <authorList>
            <person name="Xie J."/>
            <person name="Li S."/>
            <person name="Mo C."/>
            <person name="Xiao X."/>
            <person name="Peng D."/>
            <person name="Wang G."/>
            <person name="Xiao Y."/>
        </authorList>
    </citation>
    <scope>NUCLEOTIDE SEQUENCE [LARGE SCALE GENOMIC DNA]</scope>
    <source>
        <strain evidence="2 3">36-1</strain>
    </source>
</reference>
<evidence type="ECO:0000256" key="1">
    <source>
        <dbReference type="SAM" id="MobiDB-lite"/>
    </source>
</evidence>
<protein>
    <submittedName>
        <fullName evidence="2">Uncharacterized protein</fullName>
    </submittedName>
</protein>
<name>A0A2U3DXU1_PURLI</name>
<proteinExistence type="predicted"/>
<dbReference type="Proteomes" id="UP000245956">
    <property type="component" value="Unassembled WGS sequence"/>
</dbReference>
<feature type="region of interest" description="Disordered" evidence="1">
    <location>
        <begin position="202"/>
        <end position="227"/>
    </location>
</feature>
<sequence>MAMASVGLRNTPDAMHVSIVVAGLAAMCKAATTPAAAAGGNSTAGRVDRRISKEFNPYTGYNPYTGPPLRPSHAGYSAPNWPLYHCGCNNKLDERDLRLAKHGFYDQLHVSGSGLKFTGKSMYSISGSCVVFACRWNDTNKEAVTTDIITQAMMDIWGQCGGNTAGTVSVVHNDKKPQDGYGFWLGYMRYEKGLDFCKGADSSPARDCFRRPKSTPIASAKQQHDPR</sequence>
<evidence type="ECO:0000313" key="2">
    <source>
        <dbReference type="EMBL" id="PWI67063.1"/>
    </source>
</evidence>
<comment type="caution">
    <text evidence="2">The sequence shown here is derived from an EMBL/GenBank/DDBJ whole genome shotgun (WGS) entry which is preliminary data.</text>
</comment>
<evidence type="ECO:0000313" key="3">
    <source>
        <dbReference type="Proteomes" id="UP000245956"/>
    </source>
</evidence>
<gene>
    <name evidence="2" type="ORF">PCL_04569</name>
</gene>
<dbReference type="AlphaFoldDB" id="A0A2U3DXU1"/>
<dbReference type="EMBL" id="LCWV01000021">
    <property type="protein sequence ID" value="PWI67063.1"/>
    <property type="molecule type" value="Genomic_DNA"/>
</dbReference>
<accession>A0A2U3DXU1</accession>